<evidence type="ECO:0000313" key="1">
    <source>
        <dbReference type="EMBL" id="EST46001.1"/>
    </source>
</evidence>
<reference evidence="2" key="2">
    <citation type="submission" date="2020-12" db="EMBL/GenBank/DDBJ databases">
        <title>New Spironucleus salmonicida genome in near-complete chromosomes.</title>
        <authorList>
            <person name="Xu F."/>
            <person name="Kurt Z."/>
            <person name="Jimenez-Gonzalez A."/>
            <person name="Astvaldsson A."/>
            <person name="Andersson J.O."/>
            <person name="Svard S.G."/>
        </authorList>
    </citation>
    <scope>NUCLEOTIDE SEQUENCE</scope>
    <source>
        <strain evidence="2">ATCC 50377</strain>
    </source>
</reference>
<gene>
    <name evidence="1" type="ORF">SS50377_13987</name>
    <name evidence="2" type="ORF">SS50377_24450</name>
</gene>
<accession>V6LQM0</accession>
<dbReference type="EMBL" id="AUWU02000004">
    <property type="protein sequence ID" value="KAH0574492.1"/>
    <property type="molecule type" value="Genomic_DNA"/>
</dbReference>
<dbReference type="EMBL" id="KI546085">
    <property type="protein sequence ID" value="EST46001.1"/>
    <property type="molecule type" value="Genomic_DNA"/>
</dbReference>
<dbReference type="AlphaFoldDB" id="V6LQM0"/>
<dbReference type="Proteomes" id="UP000018208">
    <property type="component" value="Unassembled WGS sequence"/>
</dbReference>
<proteinExistence type="predicted"/>
<dbReference type="VEuPathDB" id="GiardiaDB:SS50377_24450"/>
<evidence type="ECO:0000313" key="3">
    <source>
        <dbReference type="Proteomes" id="UP000018208"/>
    </source>
</evidence>
<name>V6LQM0_9EUKA</name>
<reference evidence="1 2" key="1">
    <citation type="journal article" date="2014" name="PLoS Genet.">
        <title>The Genome of Spironucleus salmonicida Highlights a Fish Pathogen Adapted to Fluctuating Environments.</title>
        <authorList>
            <person name="Xu F."/>
            <person name="Jerlstrom-Hultqvist J."/>
            <person name="Einarsson E."/>
            <person name="Astvaldsson A."/>
            <person name="Svard S.G."/>
            <person name="Andersson J.O."/>
        </authorList>
    </citation>
    <scope>NUCLEOTIDE SEQUENCE</scope>
    <source>
        <strain evidence="2">ATCC 50377</strain>
    </source>
</reference>
<keyword evidence="3" id="KW-1185">Reference proteome</keyword>
<organism evidence="1">
    <name type="scientific">Spironucleus salmonicida</name>
    <dbReference type="NCBI Taxonomy" id="348837"/>
    <lineage>
        <taxon>Eukaryota</taxon>
        <taxon>Metamonada</taxon>
        <taxon>Diplomonadida</taxon>
        <taxon>Hexamitidae</taxon>
        <taxon>Hexamitinae</taxon>
        <taxon>Spironucleus</taxon>
    </lineage>
</organism>
<sequence length="225" mass="25802">MSQFQSIWVLNGLINMVPTRDNIHEIVRVSGIHLDVVLSKLAEANPMIFGLTKENIMEKVTGAAVQIYTVSYFARYLELIAEEQVMKTFRQRLFVRLVPNEIEDMGKSLHTNGIVIQLMVYVTTFRTFTAGQDSVIKKDANRAIDLLLRSGRTMLEAKWRVGRMLNRNLFMRPEVELMLSMGTVSVLPATIEKLNSCGPDFRFAVELVDWYLHNGNRFWAFPDSL</sequence>
<evidence type="ECO:0000313" key="2">
    <source>
        <dbReference type="EMBL" id="KAH0574492.1"/>
    </source>
</evidence>
<protein>
    <submittedName>
        <fullName evidence="1">Uncharacterized protein</fullName>
    </submittedName>
</protein>